<dbReference type="Proteomes" id="UP000829999">
    <property type="component" value="Chromosome 7"/>
</dbReference>
<feature type="signal peptide" evidence="1">
    <location>
        <begin position="1"/>
        <end position="16"/>
    </location>
</feature>
<dbReference type="PROSITE" id="PS51257">
    <property type="entry name" value="PROKAR_LIPOPROTEIN"/>
    <property type="match status" value="1"/>
</dbReference>
<evidence type="ECO:0000313" key="3">
    <source>
        <dbReference type="RefSeq" id="XP_035435367.2"/>
    </source>
</evidence>
<reference evidence="3" key="1">
    <citation type="submission" date="2025-08" db="UniProtKB">
        <authorList>
            <consortium name="RefSeq"/>
        </authorList>
    </citation>
    <scope>IDENTIFICATION</scope>
    <source>
        <tissue evidence="3">Whole larval tissue</tissue>
    </source>
</reference>
<dbReference type="Gene3D" id="1.10.2080.10">
    <property type="entry name" value="Insect odorant-binding protein A10/Ejaculatory bulb-specific protein 3"/>
    <property type="match status" value="2"/>
</dbReference>
<dbReference type="Pfam" id="PF03392">
    <property type="entry name" value="OS-D"/>
    <property type="match status" value="2"/>
</dbReference>
<gene>
    <name evidence="3" type="primary">LOC118266100</name>
</gene>
<organism evidence="2 3">
    <name type="scientific">Spodoptera frugiperda</name>
    <name type="common">Fall armyworm</name>
    <dbReference type="NCBI Taxonomy" id="7108"/>
    <lineage>
        <taxon>Eukaryota</taxon>
        <taxon>Metazoa</taxon>
        <taxon>Ecdysozoa</taxon>
        <taxon>Arthropoda</taxon>
        <taxon>Hexapoda</taxon>
        <taxon>Insecta</taxon>
        <taxon>Pterygota</taxon>
        <taxon>Neoptera</taxon>
        <taxon>Endopterygota</taxon>
        <taxon>Lepidoptera</taxon>
        <taxon>Glossata</taxon>
        <taxon>Ditrysia</taxon>
        <taxon>Noctuoidea</taxon>
        <taxon>Noctuidae</taxon>
        <taxon>Amphipyrinae</taxon>
        <taxon>Spodoptera</taxon>
    </lineage>
</organism>
<evidence type="ECO:0000256" key="1">
    <source>
        <dbReference type="SAM" id="SignalP"/>
    </source>
</evidence>
<keyword evidence="2" id="KW-1185">Reference proteome</keyword>
<proteinExistence type="predicted"/>
<dbReference type="GeneID" id="118266100"/>
<accession>A0A9R0CZV9</accession>
<dbReference type="PANTHER" id="PTHR11257">
    <property type="entry name" value="CHEMOSENSORY PROTEIN-RELATED"/>
    <property type="match status" value="1"/>
</dbReference>
<evidence type="ECO:0000313" key="2">
    <source>
        <dbReference type="Proteomes" id="UP000829999"/>
    </source>
</evidence>
<sequence length="248" mass="27686">MKSIIVLCLLVAAVSCKPETYDTRYDNFDVESLVGNVRLLTAYGHCFLGNGPCTPEGSDFKKTIPDALRTGCGKCSPKQRHLIRVVVAGFQSKTPDLWQQLVKKEDPNGQYKEIFTRFLNARDTSKMKFVLVAFVAAIAVVMAEESYGTQYDNVNGEAIVSDDKQFQSIVDCFMGADSCNELAAAFKKVLPEAIVQACAKCTSAQKHLARVFIEAYSKKMPQDYEKFKDLFDPERKYFAKFEASVTGF</sequence>
<protein>
    <submittedName>
        <fullName evidence="3">Uncharacterized protein LOC118266100</fullName>
    </submittedName>
</protein>
<dbReference type="InterPro" id="IPR005055">
    <property type="entry name" value="A10/PebIII"/>
</dbReference>
<keyword evidence="1" id="KW-0732">Signal</keyword>
<dbReference type="SUPFAM" id="SSF100910">
    <property type="entry name" value="Chemosensory protein Csp2"/>
    <property type="match status" value="2"/>
</dbReference>
<dbReference type="PANTHER" id="PTHR11257:SF13">
    <property type="entry name" value="GEO07322P1"/>
    <property type="match status" value="1"/>
</dbReference>
<dbReference type="InterPro" id="IPR036682">
    <property type="entry name" value="OS_D_A10/PebIII_sf"/>
</dbReference>
<dbReference type="RefSeq" id="XP_035435367.2">
    <property type="nucleotide sequence ID" value="XM_035579474.2"/>
</dbReference>
<feature type="chain" id="PRO_5040365345" evidence="1">
    <location>
        <begin position="17"/>
        <end position="248"/>
    </location>
</feature>
<dbReference type="AlphaFoldDB" id="A0A9R0CZV9"/>
<dbReference type="OrthoDB" id="6344725at2759"/>
<name>A0A9R0CZV9_SPOFR</name>